<organism evidence="2 3">
    <name type="scientific">Patella caerulea</name>
    <name type="common">Rayed Mediterranean limpet</name>
    <dbReference type="NCBI Taxonomy" id="87958"/>
    <lineage>
        <taxon>Eukaryota</taxon>
        <taxon>Metazoa</taxon>
        <taxon>Spiralia</taxon>
        <taxon>Lophotrochozoa</taxon>
        <taxon>Mollusca</taxon>
        <taxon>Gastropoda</taxon>
        <taxon>Patellogastropoda</taxon>
        <taxon>Patelloidea</taxon>
        <taxon>Patellidae</taxon>
        <taxon>Patella</taxon>
    </lineage>
</organism>
<evidence type="ECO:0000313" key="3">
    <source>
        <dbReference type="Proteomes" id="UP001347796"/>
    </source>
</evidence>
<protein>
    <submittedName>
        <fullName evidence="2">Uncharacterized protein</fullName>
    </submittedName>
</protein>
<evidence type="ECO:0000256" key="1">
    <source>
        <dbReference type="SAM" id="SignalP"/>
    </source>
</evidence>
<reference evidence="2 3" key="1">
    <citation type="submission" date="2024-01" db="EMBL/GenBank/DDBJ databases">
        <title>The genome of the rayed Mediterranean limpet Patella caerulea (Linnaeus, 1758).</title>
        <authorList>
            <person name="Anh-Thu Weber A."/>
            <person name="Halstead-Nussloch G."/>
        </authorList>
    </citation>
    <scope>NUCLEOTIDE SEQUENCE [LARGE SCALE GENOMIC DNA]</scope>
    <source>
        <strain evidence="2">AATW-2023a</strain>
        <tissue evidence="2">Whole specimen</tissue>
    </source>
</reference>
<keyword evidence="1" id="KW-0732">Signal</keyword>
<feature type="signal peptide" evidence="1">
    <location>
        <begin position="1"/>
        <end position="17"/>
    </location>
</feature>
<accession>A0AAN8PUS8</accession>
<proteinExistence type="predicted"/>
<name>A0AAN8PUS8_PATCE</name>
<dbReference type="Proteomes" id="UP001347796">
    <property type="component" value="Unassembled WGS sequence"/>
</dbReference>
<dbReference type="EMBL" id="JAZGQO010000010">
    <property type="protein sequence ID" value="KAK6177000.1"/>
    <property type="molecule type" value="Genomic_DNA"/>
</dbReference>
<keyword evidence="3" id="KW-1185">Reference proteome</keyword>
<dbReference type="AlphaFoldDB" id="A0AAN8PUS8"/>
<evidence type="ECO:0000313" key="2">
    <source>
        <dbReference type="EMBL" id="KAK6177000.1"/>
    </source>
</evidence>
<gene>
    <name evidence="2" type="ORF">SNE40_015195</name>
</gene>
<comment type="caution">
    <text evidence="2">The sequence shown here is derived from an EMBL/GenBank/DDBJ whole genome shotgun (WGS) entry which is preliminary data.</text>
</comment>
<sequence length="227" mass="25419">MFALVGSLVILASLTTAVPLNTCKDVLKSAGLSGNFNETIAHAIHSMNMDALRMFNPHATEENNIPTVNHDLSHKNKVLPFAPEETLGEDFSTHPMNLIDKILSNLGTPDDGLGPNWSPIERVAHVFHMWDLWMKIRTVYNDVVPRKPNPEVCSCLLDTEKNGIRKAVQWVADHYKTGTPITLLNRPIPKLVDSTSWATWKNRLLHYYTPQALADAARFIQCTALEN</sequence>
<feature type="chain" id="PRO_5042828758" evidence="1">
    <location>
        <begin position="18"/>
        <end position="227"/>
    </location>
</feature>